<name>A0ABR9AYN3_9BACL</name>
<organism evidence="2 3">
    <name type="scientific">Paenibacillus arenosi</name>
    <dbReference type="NCBI Taxonomy" id="2774142"/>
    <lineage>
        <taxon>Bacteria</taxon>
        <taxon>Bacillati</taxon>
        <taxon>Bacillota</taxon>
        <taxon>Bacilli</taxon>
        <taxon>Bacillales</taxon>
        <taxon>Paenibacillaceae</taxon>
        <taxon>Paenibacillus</taxon>
    </lineage>
</organism>
<dbReference type="InterPro" id="IPR036209">
    <property type="entry name" value="YwmB-like_sf"/>
</dbReference>
<evidence type="ECO:0000256" key="1">
    <source>
        <dbReference type="SAM" id="Phobius"/>
    </source>
</evidence>
<dbReference type="Pfam" id="PF08680">
    <property type="entry name" value="DUF1779"/>
    <property type="match status" value="1"/>
</dbReference>
<keyword evidence="1" id="KW-0812">Transmembrane</keyword>
<accession>A0ABR9AYN3</accession>
<comment type="caution">
    <text evidence="2">The sequence shown here is derived from an EMBL/GenBank/DDBJ whole genome shotgun (WGS) entry which is preliminary data.</text>
</comment>
<feature type="transmembrane region" description="Helical" evidence="1">
    <location>
        <begin position="7"/>
        <end position="28"/>
    </location>
</feature>
<evidence type="ECO:0000313" key="2">
    <source>
        <dbReference type="EMBL" id="MBD8499184.1"/>
    </source>
</evidence>
<proteinExistence type="predicted"/>
<dbReference type="SUPFAM" id="SSF143842">
    <property type="entry name" value="YwmB-like"/>
    <property type="match status" value="1"/>
</dbReference>
<sequence length="267" mass="29877">MSNRKSWTLGISGGVIVLLVVIIIIVGVKDSVLLSNDTRHIVSNEAGHALQLSITEKVNNLWKLAQHSGGANFETKIIMQGSYLIKAEDWKQEALKWKESIQVATPFVAREERGQEVLRANDQGSNWKREILVFAEQDGRLYFTIHLTGVELNGKEHIVDEGEHLHKALQANNHSVLWNSEIRTKAVGTLDSMWGKMHRKMQLLGHAKPIDNYEDIRTRSVSYETDYMGEGIKMKSGVANLQMAVHELAGEGITRLTLGTPLIAGEY</sequence>
<protein>
    <submittedName>
        <fullName evidence="2">YwmB family TATA-box binding protein</fullName>
    </submittedName>
</protein>
<keyword evidence="1" id="KW-0472">Membrane</keyword>
<gene>
    <name evidence="2" type="ORF">IFO66_12790</name>
</gene>
<dbReference type="Gene3D" id="3.30.360.40">
    <property type="entry name" value="YwmB-like"/>
    <property type="match status" value="1"/>
</dbReference>
<keyword evidence="1" id="KW-1133">Transmembrane helix</keyword>
<dbReference type="EMBL" id="JACYTN010000008">
    <property type="protein sequence ID" value="MBD8499184.1"/>
    <property type="molecule type" value="Genomic_DNA"/>
</dbReference>
<keyword evidence="3" id="KW-1185">Reference proteome</keyword>
<dbReference type="RefSeq" id="WP_192025514.1">
    <property type="nucleotide sequence ID" value="NZ_JACYTN010000008.1"/>
</dbReference>
<evidence type="ECO:0000313" key="3">
    <source>
        <dbReference type="Proteomes" id="UP000634529"/>
    </source>
</evidence>
<dbReference type="InterPro" id="IPR014794">
    <property type="entry name" value="DUF1779"/>
</dbReference>
<dbReference type="Proteomes" id="UP000634529">
    <property type="component" value="Unassembled WGS sequence"/>
</dbReference>
<reference evidence="2 3" key="1">
    <citation type="submission" date="2020-09" db="EMBL/GenBank/DDBJ databases">
        <title>Paenibacillus sp. CAU 1523 isolated from sand of Haeundae Beach.</title>
        <authorList>
            <person name="Kim W."/>
        </authorList>
    </citation>
    <scope>NUCLEOTIDE SEQUENCE [LARGE SCALE GENOMIC DNA]</scope>
    <source>
        <strain evidence="2 3">CAU 1523</strain>
    </source>
</reference>